<dbReference type="InterPro" id="IPR012093">
    <property type="entry name" value="Pirin"/>
</dbReference>
<gene>
    <name evidence="6" type="ORF">JK634_17485</name>
</gene>
<dbReference type="EMBL" id="JAESWA010000026">
    <property type="protein sequence ID" value="MBL4933586.1"/>
    <property type="molecule type" value="Genomic_DNA"/>
</dbReference>
<dbReference type="RefSeq" id="WP_202769028.1">
    <property type="nucleotide sequence ID" value="NZ_JAESWA010000026.1"/>
</dbReference>
<proteinExistence type="inferred from homology"/>
<keyword evidence="2" id="KW-0408">Iron</keyword>
<feature type="binding site" evidence="2">
    <location>
        <position position="98"/>
    </location>
    <ligand>
        <name>Fe cation</name>
        <dbReference type="ChEBI" id="CHEBI:24875"/>
    </ligand>
</feature>
<protein>
    <submittedName>
        <fullName evidence="6">Pirin family protein</fullName>
    </submittedName>
</protein>
<evidence type="ECO:0000256" key="2">
    <source>
        <dbReference type="PIRSR" id="PIRSR006232-1"/>
    </source>
</evidence>
<dbReference type="Gene3D" id="2.60.120.10">
    <property type="entry name" value="Jelly Rolls"/>
    <property type="match status" value="2"/>
</dbReference>
<comment type="cofactor">
    <cofactor evidence="2">
        <name>Fe cation</name>
        <dbReference type="ChEBI" id="CHEBI:24875"/>
    </cofactor>
    <text evidence="2">Binds 1 Fe cation per subunit.</text>
</comment>
<dbReference type="InterPro" id="IPR011051">
    <property type="entry name" value="RmlC_Cupin_sf"/>
</dbReference>
<comment type="caution">
    <text evidence="6">The sequence shown here is derived from an EMBL/GenBank/DDBJ whole genome shotgun (WGS) entry which is preliminary data.</text>
</comment>
<dbReference type="SUPFAM" id="SSF51182">
    <property type="entry name" value="RmlC-like cupins"/>
    <property type="match status" value="1"/>
</dbReference>
<organism evidence="6 7">
    <name type="scientific">Clostridium paridis</name>
    <dbReference type="NCBI Taxonomy" id="2803863"/>
    <lineage>
        <taxon>Bacteria</taxon>
        <taxon>Bacillati</taxon>
        <taxon>Bacillota</taxon>
        <taxon>Clostridia</taxon>
        <taxon>Eubacteriales</taxon>
        <taxon>Clostridiaceae</taxon>
        <taxon>Clostridium</taxon>
    </lineage>
</organism>
<dbReference type="CDD" id="cd02909">
    <property type="entry name" value="cupin_pirin_N"/>
    <property type="match status" value="1"/>
</dbReference>
<evidence type="ECO:0000259" key="4">
    <source>
        <dbReference type="Pfam" id="PF02678"/>
    </source>
</evidence>
<dbReference type="PANTHER" id="PTHR13903">
    <property type="entry name" value="PIRIN-RELATED"/>
    <property type="match status" value="1"/>
</dbReference>
<sequence>MIKVVNGQKVKDGAGVSLNRLIGTSNLEDANPFYLLDEFRSEDKADYMAGFPMHPHRGIETITYMVKGSFRHRDSKGNEGILNAGDVQWMTSGKGILHEEMPIMKDGELWGYQLWINLPKELKMQEPKYRHISSEIIPMFEDDDVTVKVISGDFKNTKGVVETFQEINYFDVNIKQGKFVKEVSGTTLIYVHTGKVQVSLNDGSIVKVNKGDMAVINDEEVVEVNSSEASGFLFINSNPINEPIAKYGPFIMNTMDEILQTIDDFNFGNF</sequence>
<dbReference type="InterPro" id="IPR014710">
    <property type="entry name" value="RmlC-like_jellyroll"/>
</dbReference>
<keyword evidence="2" id="KW-0479">Metal-binding</keyword>
<dbReference type="AlphaFoldDB" id="A0A937FKC3"/>
<dbReference type="GO" id="GO:0046872">
    <property type="term" value="F:metal ion binding"/>
    <property type="evidence" value="ECO:0007669"/>
    <property type="project" value="UniProtKB-KW"/>
</dbReference>
<evidence type="ECO:0000259" key="5">
    <source>
        <dbReference type="Pfam" id="PF05726"/>
    </source>
</evidence>
<feature type="binding site" evidence="2">
    <location>
        <position position="54"/>
    </location>
    <ligand>
        <name>Fe cation</name>
        <dbReference type="ChEBI" id="CHEBI:24875"/>
    </ligand>
</feature>
<feature type="domain" description="Pirin C-terminal" evidence="5">
    <location>
        <begin position="169"/>
        <end position="270"/>
    </location>
</feature>
<name>A0A937FKC3_9CLOT</name>
<dbReference type="InterPro" id="IPR008778">
    <property type="entry name" value="Pirin_C_dom"/>
</dbReference>
<dbReference type="Proteomes" id="UP000623681">
    <property type="component" value="Unassembled WGS sequence"/>
</dbReference>
<feature type="binding site" evidence="2">
    <location>
        <position position="56"/>
    </location>
    <ligand>
        <name>Fe cation</name>
        <dbReference type="ChEBI" id="CHEBI:24875"/>
    </ligand>
</feature>
<feature type="binding site" evidence="2">
    <location>
        <position position="100"/>
    </location>
    <ligand>
        <name>Fe cation</name>
        <dbReference type="ChEBI" id="CHEBI:24875"/>
    </ligand>
</feature>
<evidence type="ECO:0000256" key="3">
    <source>
        <dbReference type="RuleBase" id="RU003457"/>
    </source>
</evidence>
<dbReference type="PANTHER" id="PTHR13903:SF8">
    <property type="entry name" value="PIRIN"/>
    <property type="match status" value="1"/>
</dbReference>
<evidence type="ECO:0000313" key="7">
    <source>
        <dbReference type="Proteomes" id="UP000623681"/>
    </source>
</evidence>
<comment type="similarity">
    <text evidence="1 3">Belongs to the pirin family.</text>
</comment>
<dbReference type="Pfam" id="PF05726">
    <property type="entry name" value="Pirin_C"/>
    <property type="match status" value="1"/>
</dbReference>
<dbReference type="PIRSF" id="PIRSF006232">
    <property type="entry name" value="Pirin"/>
    <property type="match status" value="1"/>
</dbReference>
<dbReference type="Pfam" id="PF02678">
    <property type="entry name" value="Pirin"/>
    <property type="match status" value="1"/>
</dbReference>
<evidence type="ECO:0000313" key="6">
    <source>
        <dbReference type="EMBL" id="MBL4933586.1"/>
    </source>
</evidence>
<accession>A0A937FKC3</accession>
<keyword evidence="7" id="KW-1185">Reference proteome</keyword>
<dbReference type="InterPro" id="IPR003829">
    <property type="entry name" value="Pirin_N_dom"/>
</dbReference>
<feature type="domain" description="Pirin N-terminal" evidence="4">
    <location>
        <begin position="18"/>
        <end position="116"/>
    </location>
</feature>
<reference evidence="6" key="1">
    <citation type="submission" date="2021-01" db="EMBL/GenBank/DDBJ databases">
        <title>Genome public.</title>
        <authorList>
            <person name="Liu C."/>
            <person name="Sun Q."/>
        </authorList>
    </citation>
    <scope>NUCLEOTIDE SEQUENCE</scope>
    <source>
        <strain evidence="6">YIM B02565</strain>
    </source>
</reference>
<evidence type="ECO:0000256" key="1">
    <source>
        <dbReference type="ARBA" id="ARBA00008416"/>
    </source>
</evidence>